<reference evidence="1 2" key="1">
    <citation type="journal article" date="2011" name="J. Bacteriol.">
        <title>Draft genome sequence of the anoxygenic filamentous phototrophic bacterium Oscillochloris trichoides subsp. DG-6.</title>
        <authorList>
            <person name="Kuznetsov B.B."/>
            <person name="Ivanovsky R.N."/>
            <person name="Keppen O.I."/>
            <person name="Sukhacheva M.V."/>
            <person name="Bumazhkin B.K."/>
            <person name="Patutina E.O."/>
            <person name="Beletsky A.V."/>
            <person name="Mardanov A.V."/>
            <person name="Baslerov R.V."/>
            <person name="Panteleeva A.N."/>
            <person name="Kolganova T.V."/>
            <person name="Ravin N.V."/>
            <person name="Skryabin K.G."/>
        </authorList>
    </citation>
    <scope>NUCLEOTIDE SEQUENCE [LARGE SCALE GENOMIC DNA]</scope>
    <source>
        <strain evidence="1 2">DG-6</strain>
    </source>
</reference>
<dbReference type="Proteomes" id="UP000054010">
    <property type="component" value="Unassembled WGS sequence"/>
</dbReference>
<sequence length="1019" mass="116249">MNYENEAKIPFRRIKELIGHPETVAVVQQAFATAHGAAQPQALVVEAGAGLGKSHLLSGLDWILASERPDLFLCIARIIDLSDTNARSSNTIQRKIIEGLTYKEDNPKDHRFTPTRIADAFQEYNAKDAELQKQRASLSAAEIIQYQEDLSPLFVQAYKTLAAERTIVLSFDTTESLISLQPDHDLGTVEQSVEQSSAELFYAWIETVLTQLPNTLVIFCGRPVHVDQQSTEIGFNLRPIGRTITTVLQATGLLYGGVNKLQPLDATGVAAYLRAYGETIDDEQQVSQILQQTDGMPLLITCLIEDRHFPQQFQPAPPKDRAEFERQILEFLLNPLRAATDPQHQLFLYALYVLSYARRGLRRDQLKQFLVEFDYTTNPLDGQSWMSDANIEDVLQRMEKMALIKRRPGTYLLYLHDHFYSLIDQSGRASALGMRDEVLGFVINNAEQRLINATARNEKFIALSDLVYYRMIADPARGYRAYLTASYQLLEENEIHSALVLRDELWQWLSIEYHQGLVLGTALTPMEIVRDDAVWLVRYFVSTGGYTTAVAAGTAIQKRYGSLEVHQDDFFTAMLNIRLGSALTLERNVNFGDARSLFSQAIDILSHPAPNDIYLQHHHDVFLAVAYVAAGYLERNLNNYEQANTYYRAALEAYTRYQPPAEEPLPRFELNESVSQLAINMAYSDVQLGNYPRAQRWLDTYIFQNQTKDRPRIELLTIDRQALAYNVRSILQLEKGDLIVAQRSNKMALERARAAVRQRTLGLVRIQQATILYERMKRDGEYDANPLSIFNEAAEIFADEATSLRELHLLWGKYERDYGEYFKTHNDTTAAETHLHSALQHFDQSLVAARKGQSDVSPQPSLQVAEILHNKAFVYRLLDEQDAARQFLTQAETMLANTTMPFYVQLVASSIAYEQAQHARQEGDIATMLEYSMVALARAFAFSTENHNVRAFKRFFERDFGSLDNNQLQQMHDMLKSSGDTFLAYERLPYQRPAPKRWDDAARNSREFIENLILQLYDV</sequence>
<dbReference type="InterPro" id="IPR011990">
    <property type="entry name" value="TPR-like_helical_dom_sf"/>
</dbReference>
<dbReference type="HOGENOM" id="CLU_296273_0_0_0"/>
<dbReference type="Gene3D" id="1.25.40.10">
    <property type="entry name" value="Tetratricopeptide repeat domain"/>
    <property type="match status" value="1"/>
</dbReference>
<dbReference type="STRING" id="765420.OSCT_0253"/>
<comment type="caution">
    <text evidence="1">The sequence shown here is derived from an EMBL/GenBank/DDBJ whole genome shotgun (WGS) entry which is preliminary data.</text>
</comment>
<evidence type="ECO:0000313" key="2">
    <source>
        <dbReference type="Proteomes" id="UP000054010"/>
    </source>
</evidence>
<dbReference type="SUPFAM" id="SSF48452">
    <property type="entry name" value="TPR-like"/>
    <property type="match status" value="1"/>
</dbReference>
<evidence type="ECO:0000313" key="1">
    <source>
        <dbReference type="EMBL" id="EFO81856.1"/>
    </source>
</evidence>
<organism evidence="1 2">
    <name type="scientific">Oscillochloris trichoides DG-6</name>
    <dbReference type="NCBI Taxonomy" id="765420"/>
    <lineage>
        <taxon>Bacteria</taxon>
        <taxon>Bacillati</taxon>
        <taxon>Chloroflexota</taxon>
        <taxon>Chloroflexia</taxon>
        <taxon>Chloroflexales</taxon>
        <taxon>Chloroflexineae</taxon>
        <taxon>Oscillochloridaceae</taxon>
        <taxon>Oscillochloris</taxon>
    </lineage>
</organism>
<keyword evidence="2" id="KW-1185">Reference proteome</keyword>
<dbReference type="AlphaFoldDB" id="E1IAA2"/>
<accession>E1IAA2</accession>
<dbReference type="OrthoDB" id="134858at2"/>
<proteinExistence type="predicted"/>
<dbReference type="EMBL" id="ADVR01000004">
    <property type="protein sequence ID" value="EFO81856.1"/>
    <property type="molecule type" value="Genomic_DNA"/>
</dbReference>
<name>E1IAA2_9CHLR</name>
<protein>
    <submittedName>
        <fullName evidence="1">Uncharacterized protein</fullName>
    </submittedName>
</protein>
<gene>
    <name evidence="1" type="ORF">OSCT_0253</name>
</gene>